<feature type="compositionally biased region" description="Low complexity" evidence="9">
    <location>
        <begin position="151"/>
        <end position="163"/>
    </location>
</feature>
<feature type="compositionally biased region" description="Basic and acidic residues" evidence="9">
    <location>
        <begin position="176"/>
        <end position="194"/>
    </location>
</feature>
<accession>A0AAF0EPH2</accession>
<keyword evidence="11" id="KW-1185">Reference proteome</keyword>
<organism evidence="10 11">
    <name type="scientific">Malassezia nana</name>
    <dbReference type="NCBI Taxonomy" id="180528"/>
    <lineage>
        <taxon>Eukaryota</taxon>
        <taxon>Fungi</taxon>
        <taxon>Dikarya</taxon>
        <taxon>Basidiomycota</taxon>
        <taxon>Ustilaginomycotina</taxon>
        <taxon>Malasseziomycetes</taxon>
        <taxon>Malasseziales</taxon>
        <taxon>Malasseziaceae</taxon>
        <taxon>Malassezia</taxon>
    </lineage>
</organism>
<evidence type="ECO:0000313" key="10">
    <source>
        <dbReference type="EMBL" id="WFD28265.1"/>
    </source>
</evidence>
<evidence type="ECO:0000256" key="3">
    <source>
        <dbReference type="ARBA" id="ARBA00022692"/>
    </source>
</evidence>
<evidence type="ECO:0000256" key="7">
    <source>
        <dbReference type="ARBA" id="ARBA00023136"/>
    </source>
</evidence>
<sequence length="481" mass="52955">MPPVLRAGAAGLRALSRVPAPLYSTAYVQTTALLTPPRRCTSAATGKAEAASKGTDKDASKRRKQEAKEKPESNGKKPTKETLPVQASSHDWNDTNAPLVSPTAEDLLKQRFLHAQKRTPGNTLMTGGSGTPTDMPSFFRGRPSDVSETGAASSSDAASASSAPDDTSLMGMPSVPEREPQDKEDEGKERKDEGSFADTTVPFPAFQTAALAPIRPTQLFSLPDQPFDTHAFVNRLEEGGWRNPAASKNSGQPHDPAEALMELTRGLLQQRGAELTEQHINRSDLDNQLYLFSSALSELRTEVRVRARNDGAALRSLSSLLQREIDGLTQKMQADIEQLKHDIQVDMNNRKTEVQEESNNLEQEIQDLNNRFTIFVSDLRTEIEQSIKWDATRRALALVFGIVAILVCTLALADYMTRESDEVDDKEADDKERTKSPRGPSLRAPVPIDHALEDEPETLPPKSAEEWGLLPRYDSDEARYV</sequence>
<evidence type="ECO:0000256" key="4">
    <source>
        <dbReference type="ARBA" id="ARBA00022989"/>
    </source>
</evidence>
<dbReference type="EC" id="2.5.1.141" evidence="10"/>
<feature type="region of interest" description="Disordered" evidence="9">
    <location>
        <begin position="35"/>
        <end position="199"/>
    </location>
</feature>
<keyword evidence="4" id="KW-1133">Transmembrane helix</keyword>
<dbReference type="GO" id="GO:0016020">
    <property type="term" value="C:membrane"/>
    <property type="evidence" value="ECO:0007669"/>
    <property type="project" value="UniProtKB-SubCell"/>
</dbReference>
<dbReference type="InterPro" id="IPR024461">
    <property type="entry name" value="CCDC90-like"/>
</dbReference>
<dbReference type="GO" id="GO:0008495">
    <property type="term" value="F:protoheme IX farnesyltransferase activity"/>
    <property type="evidence" value="ECO:0007669"/>
    <property type="project" value="UniProtKB-EC"/>
</dbReference>
<evidence type="ECO:0000256" key="9">
    <source>
        <dbReference type="SAM" id="MobiDB-lite"/>
    </source>
</evidence>
<feature type="coiled-coil region" evidence="8">
    <location>
        <begin position="344"/>
        <end position="371"/>
    </location>
</feature>
<evidence type="ECO:0000256" key="5">
    <source>
        <dbReference type="ARBA" id="ARBA00023054"/>
    </source>
</evidence>
<dbReference type="Pfam" id="PF07798">
    <property type="entry name" value="CCDC90-like"/>
    <property type="match status" value="1"/>
</dbReference>
<comment type="subcellular location">
    <subcellularLocation>
        <location evidence="2">Membrane</location>
    </subcellularLocation>
    <subcellularLocation>
        <location evidence="1">Mitochondrion</location>
    </subcellularLocation>
</comment>
<keyword evidence="7" id="KW-0472">Membrane</keyword>
<feature type="compositionally biased region" description="Basic and acidic residues" evidence="9">
    <location>
        <begin position="66"/>
        <end position="80"/>
    </location>
</feature>
<evidence type="ECO:0000256" key="1">
    <source>
        <dbReference type="ARBA" id="ARBA00004173"/>
    </source>
</evidence>
<gene>
    <name evidence="10" type="primary">COX10_1</name>
    <name evidence="10" type="ORF">MNAN1_003273</name>
</gene>
<keyword evidence="6" id="KW-0496">Mitochondrion</keyword>
<dbReference type="PANTHER" id="PTHR14360">
    <property type="entry name" value="PROTEIN FMP32, MITOCHONDRIAL"/>
    <property type="match status" value="1"/>
</dbReference>
<reference evidence="10" key="1">
    <citation type="submission" date="2023-03" db="EMBL/GenBank/DDBJ databases">
        <title>Mating type loci evolution in Malassezia.</title>
        <authorList>
            <person name="Coelho M.A."/>
        </authorList>
    </citation>
    <scope>NUCLEOTIDE SEQUENCE</scope>
    <source>
        <strain evidence="10">CBS 9557</strain>
    </source>
</reference>
<evidence type="ECO:0000313" key="11">
    <source>
        <dbReference type="Proteomes" id="UP001213623"/>
    </source>
</evidence>
<feature type="region of interest" description="Disordered" evidence="9">
    <location>
        <begin position="419"/>
        <end position="481"/>
    </location>
</feature>
<evidence type="ECO:0000256" key="8">
    <source>
        <dbReference type="SAM" id="Coils"/>
    </source>
</evidence>
<keyword evidence="3" id="KW-0812">Transmembrane</keyword>
<keyword evidence="5 8" id="KW-0175">Coiled coil</keyword>
<protein>
    <submittedName>
        <fullName evidence="10">Heme o synthase</fullName>
        <ecNumber evidence="10">2.5.1.141</ecNumber>
    </submittedName>
</protein>
<feature type="compositionally biased region" description="Polar residues" evidence="9">
    <location>
        <begin position="85"/>
        <end position="98"/>
    </location>
</feature>
<dbReference type="AlphaFoldDB" id="A0AAF0EPH2"/>
<name>A0AAF0EPH2_9BASI</name>
<evidence type="ECO:0000256" key="2">
    <source>
        <dbReference type="ARBA" id="ARBA00004370"/>
    </source>
</evidence>
<proteinExistence type="predicted"/>
<evidence type="ECO:0000256" key="6">
    <source>
        <dbReference type="ARBA" id="ARBA00023128"/>
    </source>
</evidence>
<dbReference type="EMBL" id="CP119897">
    <property type="protein sequence ID" value="WFD28265.1"/>
    <property type="molecule type" value="Genomic_DNA"/>
</dbReference>
<dbReference type="GO" id="GO:0005739">
    <property type="term" value="C:mitochondrion"/>
    <property type="evidence" value="ECO:0007669"/>
    <property type="project" value="UniProtKB-SubCell"/>
</dbReference>
<dbReference type="PANTHER" id="PTHR14360:SF12">
    <property type="entry name" value="MOZ PROTEIN REPRESENTS A CHROMATIN-ASSOCIATED ACETYLTRANSFERASE"/>
    <property type="match status" value="1"/>
</dbReference>
<dbReference type="Proteomes" id="UP001213623">
    <property type="component" value="Chromosome 6"/>
</dbReference>
<feature type="compositionally biased region" description="Polar residues" evidence="9">
    <location>
        <begin position="119"/>
        <end position="134"/>
    </location>
</feature>
<keyword evidence="10" id="KW-0808">Transferase</keyword>